<reference evidence="1 2" key="1">
    <citation type="journal article" date="2016" name="PLoS Pathog.">
        <title>Biosynthesis of antibiotic leucinostatins in bio-control fungus Purpureocillium lilacinum and their inhibition on phytophthora revealed by genome mining.</title>
        <authorList>
            <person name="Wang G."/>
            <person name="Liu Z."/>
            <person name="Lin R."/>
            <person name="Li E."/>
            <person name="Mao Z."/>
            <person name="Ling J."/>
            <person name="Yang Y."/>
            <person name="Yin W.B."/>
            <person name="Xie B."/>
        </authorList>
    </citation>
    <scope>NUCLEOTIDE SEQUENCE [LARGE SCALE GENOMIC DNA]</scope>
    <source>
        <strain evidence="1">170</strain>
    </source>
</reference>
<name>A0A179G8P2_METCM</name>
<protein>
    <submittedName>
        <fullName evidence="1">Uncharacterized protein</fullName>
    </submittedName>
</protein>
<comment type="caution">
    <text evidence="1">The sequence shown here is derived from an EMBL/GenBank/DDBJ whole genome shotgun (WGS) entry which is preliminary data.</text>
</comment>
<dbReference type="KEGG" id="pchm:VFPPC_01468"/>
<evidence type="ECO:0000313" key="2">
    <source>
        <dbReference type="Proteomes" id="UP000078397"/>
    </source>
</evidence>
<dbReference type="GeneID" id="28845291"/>
<gene>
    <name evidence="1" type="ORF">VFPPC_01468</name>
</gene>
<dbReference type="EMBL" id="LSBJ02000001">
    <property type="protein sequence ID" value="OAQ73860.1"/>
    <property type="molecule type" value="Genomic_DNA"/>
</dbReference>
<keyword evidence="2" id="KW-1185">Reference proteome</keyword>
<dbReference type="Proteomes" id="UP000078397">
    <property type="component" value="Unassembled WGS sequence"/>
</dbReference>
<dbReference type="OrthoDB" id="10467049at2759"/>
<sequence>MLEVDYNSELKNAMSSSERLVGDLDIKRLIWVPDKFAEPKLRTRDPEARIYPVSWKIVVQVTTAIFGRPIFTNEKIKSLEAGCLFVALCLRRAGIEDPTEGFGYKWRSEILGCEIADKENSDHRPIRADEYLGFAWVCFLSGLADYRAEEPVPQLKEIPEKTWLKMVEGLQPGVAEEVVKKAQKLCIETAKNLRNDAFEKFTKHRDNLLARGIEMPWKRRAGPHW</sequence>
<accession>A0A179G8P2</accession>
<dbReference type="RefSeq" id="XP_018149943.1">
    <property type="nucleotide sequence ID" value="XM_018281297.1"/>
</dbReference>
<evidence type="ECO:0000313" key="1">
    <source>
        <dbReference type="EMBL" id="OAQ73860.1"/>
    </source>
</evidence>
<dbReference type="AlphaFoldDB" id="A0A179G8P2"/>
<proteinExistence type="predicted"/>
<organism evidence="1 2">
    <name type="scientific">Pochonia chlamydosporia 170</name>
    <dbReference type="NCBI Taxonomy" id="1380566"/>
    <lineage>
        <taxon>Eukaryota</taxon>
        <taxon>Fungi</taxon>
        <taxon>Dikarya</taxon>
        <taxon>Ascomycota</taxon>
        <taxon>Pezizomycotina</taxon>
        <taxon>Sordariomycetes</taxon>
        <taxon>Hypocreomycetidae</taxon>
        <taxon>Hypocreales</taxon>
        <taxon>Clavicipitaceae</taxon>
        <taxon>Pochonia</taxon>
    </lineage>
</organism>